<dbReference type="InterPro" id="IPR039008">
    <property type="entry name" value="IF_rod_dom"/>
</dbReference>
<name>A0A9D3MN24_ANGAN</name>
<protein>
    <recommendedName>
        <fullName evidence="5">IF rod domain-containing protein</fullName>
    </recommendedName>
</protein>
<dbReference type="AlphaFoldDB" id="A0A9D3MN24"/>
<feature type="coiled-coil region" evidence="3">
    <location>
        <begin position="226"/>
        <end position="292"/>
    </location>
</feature>
<evidence type="ECO:0000313" key="6">
    <source>
        <dbReference type="EMBL" id="KAG5851859.1"/>
    </source>
</evidence>
<sequence length="324" mass="35971">MCTAPRTELFWGQPGRRVISVSLVKGSMSGGGEPVPGGPDPRAGGERGGLDASATPAPLPDCGLQAVVASLQREKEQILCDTEKLQKELEMLQLRHEQAAEQTTLIQLEKEEVAVDVDTLCNECLALRDQVAIYESELDRLQEEHQTTIESLVEPTDGVATVTVEFPTPDVTPAILGIKEYYCQLEESLQFEFKATCLIPLGDQKDAAVGKVEKGRVADASKVRDVGELKNMIAELQRELADLEERGEDLEVEIEERREVYLEEIADLECCVEEIENAQAELDAQMREQCADYDELLSEKMALDIEIAAYRGLVEQEEDRLCFL</sequence>
<evidence type="ECO:0000256" key="1">
    <source>
        <dbReference type="ARBA" id="ARBA00022754"/>
    </source>
</evidence>
<dbReference type="PANTHER" id="PTHR45652">
    <property type="entry name" value="GLIAL FIBRILLARY ACIDIC PROTEIN"/>
    <property type="match status" value="1"/>
</dbReference>
<dbReference type="Pfam" id="PF00038">
    <property type="entry name" value="Filament"/>
    <property type="match status" value="1"/>
</dbReference>
<feature type="region of interest" description="Disordered" evidence="4">
    <location>
        <begin position="25"/>
        <end position="57"/>
    </location>
</feature>
<dbReference type="GO" id="GO:0005882">
    <property type="term" value="C:intermediate filament"/>
    <property type="evidence" value="ECO:0007669"/>
    <property type="project" value="UniProtKB-KW"/>
</dbReference>
<evidence type="ECO:0000259" key="5">
    <source>
        <dbReference type="SMART" id="SM01391"/>
    </source>
</evidence>
<evidence type="ECO:0000256" key="4">
    <source>
        <dbReference type="SAM" id="MobiDB-lite"/>
    </source>
</evidence>
<dbReference type="GO" id="GO:0045109">
    <property type="term" value="P:intermediate filament organization"/>
    <property type="evidence" value="ECO:0007669"/>
    <property type="project" value="TreeGrafter"/>
</dbReference>
<evidence type="ECO:0000313" key="7">
    <source>
        <dbReference type="Proteomes" id="UP001044222"/>
    </source>
</evidence>
<gene>
    <name evidence="6" type="ORF">ANANG_G00056300</name>
</gene>
<accession>A0A9D3MN24</accession>
<dbReference type="GO" id="GO:0005200">
    <property type="term" value="F:structural constituent of cytoskeleton"/>
    <property type="evidence" value="ECO:0007669"/>
    <property type="project" value="TreeGrafter"/>
</dbReference>
<evidence type="ECO:0000256" key="3">
    <source>
        <dbReference type="SAM" id="Coils"/>
    </source>
</evidence>
<feature type="coiled-coil region" evidence="3">
    <location>
        <begin position="68"/>
        <end position="151"/>
    </location>
</feature>
<dbReference type="Gene3D" id="1.20.5.170">
    <property type="match status" value="1"/>
</dbReference>
<dbReference type="InterPro" id="IPR050405">
    <property type="entry name" value="Intermediate_filament"/>
</dbReference>
<dbReference type="Proteomes" id="UP001044222">
    <property type="component" value="Unassembled WGS sequence"/>
</dbReference>
<reference evidence="6" key="1">
    <citation type="submission" date="2021-01" db="EMBL/GenBank/DDBJ databases">
        <title>A chromosome-scale assembly of European eel, Anguilla anguilla.</title>
        <authorList>
            <person name="Henkel C."/>
            <person name="Jong-Raadsen S.A."/>
            <person name="Dufour S."/>
            <person name="Weltzien F.-A."/>
            <person name="Palstra A.P."/>
            <person name="Pelster B."/>
            <person name="Spaink H.P."/>
            <person name="Van Den Thillart G.E."/>
            <person name="Jansen H."/>
            <person name="Zahm M."/>
            <person name="Klopp C."/>
            <person name="Cedric C."/>
            <person name="Louis A."/>
            <person name="Berthelot C."/>
            <person name="Parey E."/>
            <person name="Roest Crollius H."/>
            <person name="Montfort J."/>
            <person name="Robinson-Rechavi M."/>
            <person name="Bucao C."/>
            <person name="Bouchez O."/>
            <person name="Gislard M."/>
            <person name="Lluch J."/>
            <person name="Milhes M."/>
            <person name="Lampietro C."/>
            <person name="Lopez Roques C."/>
            <person name="Donnadieu C."/>
            <person name="Braasch I."/>
            <person name="Desvignes T."/>
            <person name="Postlethwait J."/>
            <person name="Bobe J."/>
            <person name="Guiguen Y."/>
            <person name="Dirks R."/>
        </authorList>
    </citation>
    <scope>NUCLEOTIDE SEQUENCE</scope>
    <source>
        <strain evidence="6">Tag_6206</strain>
        <tissue evidence="6">Liver</tissue>
    </source>
</reference>
<evidence type="ECO:0000256" key="2">
    <source>
        <dbReference type="ARBA" id="ARBA00023054"/>
    </source>
</evidence>
<keyword evidence="7" id="KW-1185">Reference proteome</keyword>
<dbReference type="GO" id="GO:0005737">
    <property type="term" value="C:cytoplasm"/>
    <property type="evidence" value="ECO:0007669"/>
    <property type="project" value="TreeGrafter"/>
</dbReference>
<dbReference type="EMBL" id="JAFIRN010000003">
    <property type="protein sequence ID" value="KAG5851859.1"/>
    <property type="molecule type" value="Genomic_DNA"/>
</dbReference>
<feature type="domain" description="IF rod" evidence="5">
    <location>
        <begin position="45"/>
        <end position="320"/>
    </location>
</feature>
<dbReference type="SUPFAM" id="SSF64593">
    <property type="entry name" value="Intermediate filament protein, coiled coil region"/>
    <property type="match status" value="1"/>
</dbReference>
<comment type="caution">
    <text evidence="6">The sequence shown here is derived from an EMBL/GenBank/DDBJ whole genome shotgun (WGS) entry which is preliminary data.</text>
</comment>
<proteinExistence type="predicted"/>
<dbReference type="PANTHER" id="PTHR45652:SF7">
    <property type="entry name" value="VIMENTIN-LIKE"/>
    <property type="match status" value="1"/>
</dbReference>
<dbReference type="SUPFAM" id="SSF57997">
    <property type="entry name" value="Tropomyosin"/>
    <property type="match status" value="1"/>
</dbReference>
<dbReference type="SMART" id="SM01391">
    <property type="entry name" value="Filament"/>
    <property type="match status" value="1"/>
</dbReference>
<keyword evidence="1" id="KW-0403">Intermediate filament</keyword>
<organism evidence="6 7">
    <name type="scientific">Anguilla anguilla</name>
    <name type="common">European freshwater eel</name>
    <name type="synonym">Muraena anguilla</name>
    <dbReference type="NCBI Taxonomy" id="7936"/>
    <lineage>
        <taxon>Eukaryota</taxon>
        <taxon>Metazoa</taxon>
        <taxon>Chordata</taxon>
        <taxon>Craniata</taxon>
        <taxon>Vertebrata</taxon>
        <taxon>Euteleostomi</taxon>
        <taxon>Actinopterygii</taxon>
        <taxon>Neopterygii</taxon>
        <taxon>Teleostei</taxon>
        <taxon>Anguilliformes</taxon>
        <taxon>Anguillidae</taxon>
        <taxon>Anguilla</taxon>
    </lineage>
</organism>
<keyword evidence="2 3" id="KW-0175">Coiled coil</keyword>